<dbReference type="AlphaFoldDB" id="X1SZ51"/>
<name>X1SZ51_9ZZZZ</name>
<proteinExistence type="predicted"/>
<accession>X1SZ51</accession>
<feature type="non-terminal residue" evidence="1">
    <location>
        <position position="37"/>
    </location>
</feature>
<organism evidence="1">
    <name type="scientific">marine sediment metagenome</name>
    <dbReference type="NCBI Taxonomy" id="412755"/>
    <lineage>
        <taxon>unclassified sequences</taxon>
        <taxon>metagenomes</taxon>
        <taxon>ecological metagenomes</taxon>
    </lineage>
</organism>
<sequence>MKAWILEKQAKIEERPLRLAEVPTPHAKDGEIRIKIT</sequence>
<evidence type="ECO:0000313" key="1">
    <source>
        <dbReference type="EMBL" id="GAI80615.1"/>
    </source>
</evidence>
<comment type="caution">
    <text evidence="1">The sequence shown here is derived from an EMBL/GenBank/DDBJ whole genome shotgun (WGS) entry which is preliminary data.</text>
</comment>
<gene>
    <name evidence="1" type="ORF">S12H4_26200</name>
</gene>
<reference evidence="1" key="1">
    <citation type="journal article" date="2014" name="Front. Microbiol.">
        <title>High frequency of phylogenetically diverse reductive dehalogenase-homologous genes in deep subseafloor sedimentary metagenomes.</title>
        <authorList>
            <person name="Kawai M."/>
            <person name="Futagami T."/>
            <person name="Toyoda A."/>
            <person name="Takaki Y."/>
            <person name="Nishi S."/>
            <person name="Hori S."/>
            <person name="Arai W."/>
            <person name="Tsubouchi T."/>
            <person name="Morono Y."/>
            <person name="Uchiyama I."/>
            <person name="Ito T."/>
            <person name="Fujiyama A."/>
            <person name="Inagaki F."/>
            <person name="Takami H."/>
        </authorList>
    </citation>
    <scope>NUCLEOTIDE SEQUENCE</scope>
    <source>
        <strain evidence="1">Expedition CK06-06</strain>
    </source>
</reference>
<protein>
    <submittedName>
        <fullName evidence="1">Uncharacterized protein</fullName>
    </submittedName>
</protein>
<dbReference type="EMBL" id="BARW01014846">
    <property type="protein sequence ID" value="GAI80615.1"/>
    <property type="molecule type" value="Genomic_DNA"/>
</dbReference>